<gene>
    <name evidence="4" type="ORF">AWU65_16640</name>
</gene>
<protein>
    <submittedName>
        <fullName evidence="4">GNAT family acetyltransferase</fullName>
    </submittedName>
</protein>
<keyword evidence="2" id="KW-0012">Acyltransferase</keyword>
<dbReference type="PANTHER" id="PTHR43800">
    <property type="entry name" value="PEPTIDYL-LYSINE N-ACETYLTRANSFERASE YJAB"/>
    <property type="match status" value="1"/>
</dbReference>
<dbReference type="GeneID" id="97557142"/>
<dbReference type="Pfam" id="PF13673">
    <property type="entry name" value="Acetyltransf_10"/>
    <property type="match status" value="1"/>
</dbReference>
<evidence type="ECO:0000313" key="5">
    <source>
        <dbReference type="Proteomes" id="UP000076796"/>
    </source>
</evidence>
<dbReference type="EMBL" id="LWMH01000001">
    <property type="protein sequence ID" value="KZS47440.1"/>
    <property type="molecule type" value="Genomic_DNA"/>
</dbReference>
<evidence type="ECO:0000259" key="3">
    <source>
        <dbReference type="PROSITE" id="PS51186"/>
    </source>
</evidence>
<dbReference type="GO" id="GO:0016747">
    <property type="term" value="F:acyltransferase activity, transferring groups other than amino-acyl groups"/>
    <property type="evidence" value="ECO:0007669"/>
    <property type="project" value="InterPro"/>
</dbReference>
<dbReference type="Gene3D" id="3.40.630.30">
    <property type="match status" value="1"/>
</dbReference>
<evidence type="ECO:0000256" key="2">
    <source>
        <dbReference type="ARBA" id="ARBA00023315"/>
    </source>
</evidence>
<evidence type="ECO:0000256" key="1">
    <source>
        <dbReference type="ARBA" id="ARBA00022679"/>
    </source>
</evidence>
<dbReference type="OrthoDB" id="9789605at2"/>
<reference evidence="4" key="1">
    <citation type="journal article" date="2016" name="Genome Announc.">
        <title>Draft genomes of two strains of Paenibacillus glucanolyticus with capability to degrade lignocellulose.</title>
        <authorList>
            <person name="Mathews S.L."/>
            <person name="Pawlak J."/>
            <person name="Grunden A.M."/>
        </authorList>
    </citation>
    <scope>NUCLEOTIDE SEQUENCE [LARGE SCALE GENOMIC DNA]</scope>
    <source>
        <strain evidence="4">SLM1</strain>
    </source>
</reference>
<keyword evidence="1 4" id="KW-0808">Transferase</keyword>
<dbReference type="AlphaFoldDB" id="A0A163KQQ4"/>
<dbReference type="CDD" id="cd04301">
    <property type="entry name" value="NAT_SF"/>
    <property type="match status" value="1"/>
</dbReference>
<accession>A0A163KQQ4</accession>
<feature type="domain" description="N-acetyltransferase" evidence="3">
    <location>
        <begin position="3"/>
        <end position="146"/>
    </location>
</feature>
<dbReference type="SUPFAM" id="SSF55729">
    <property type="entry name" value="Acyl-CoA N-acyltransferases (Nat)"/>
    <property type="match status" value="1"/>
</dbReference>
<dbReference type="RefSeq" id="WP_006208776.1">
    <property type="nucleotide sequence ID" value="NZ_CP147845.1"/>
</dbReference>
<dbReference type="InterPro" id="IPR016181">
    <property type="entry name" value="Acyl_CoA_acyltransferase"/>
</dbReference>
<dbReference type="PROSITE" id="PS51186">
    <property type="entry name" value="GNAT"/>
    <property type="match status" value="1"/>
</dbReference>
<dbReference type="InterPro" id="IPR000182">
    <property type="entry name" value="GNAT_dom"/>
</dbReference>
<comment type="caution">
    <text evidence="4">The sequence shown here is derived from an EMBL/GenBank/DDBJ whole genome shotgun (WGS) entry which is preliminary data.</text>
</comment>
<dbReference type="Proteomes" id="UP000076796">
    <property type="component" value="Unassembled WGS sequence"/>
</dbReference>
<dbReference type="PANTHER" id="PTHR43800:SF1">
    <property type="entry name" value="PEPTIDYL-LYSINE N-ACETYLTRANSFERASE YJAB"/>
    <property type="match status" value="1"/>
</dbReference>
<organism evidence="4 5">
    <name type="scientific">Paenibacillus glucanolyticus</name>
    <dbReference type="NCBI Taxonomy" id="59843"/>
    <lineage>
        <taxon>Bacteria</taxon>
        <taxon>Bacillati</taxon>
        <taxon>Bacillota</taxon>
        <taxon>Bacilli</taxon>
        <taxon>Bacillales</taxon>
        <taxon>Paenibacillaceae</taxon>
        <taxon>Paenibacillus</taxon>
    </lineage>
</organism>
<name>A0A163KQQ4_9BACL</name>
<sequence length="155" mass="17673">MTGHIVAYKEEYHDQLVELWHRAVCSTHDFLTEEDLRFYYKMVKNGALRAVELWVCLNKDFKPVGFMGLDGSKIEMLFVDPQHHGRGAGSQLIRHAESLKGDKLTVDVNEQNAGAHAFYKKYGFVQTGRSELDGAGKPYPLIHMELGRHNGLRSR</sequence>
<dbReference type="NCBIfam" id="NF007807">
    <property type="entry name" value="PRK10514.1"/>
    <property type="match status" value="1"/>
</dbReference>
<evidence type="ECO:0000313" key="4">
    <source>
        <dbReference type="EMBL" id="KZS47440.1"/>
    </source>
</evidence>
<proteinExistence type="predicted"/>
<keyword evidence="5" id="KW-1185">Reference proteome</keyword>